<organism evidence="2 3">
    <name type="scientific">Calicophoron daubneyi</name>
    <name type="common">Rumen fluke</name>
    <name type="synonym">Paramphistomum daubneyi</name>
    <dbReference type="NCBI Taxonomy" id="300641"/>
    <lineage>
        <taxon>Eukaryota</taxon>
        <taxon>Metazoa</taxon>
        <taxon>Spiralia</taxon>
        <taxon>Lophotrochozoa</taxon>
        <taxon>Platyhelminthes</taxon>
        <taxon>Trematoda</taxon>
        <taxon>Digenea</taxon>
        <taxon>Plagiorchiida</taxon>
        <taxon>Pronocephalata</taxon>
        <taxon>Paramphistomoidea</taxon>
        <taxon>Paramphistomidae</taxon>
        <taxon>Calicophoron</taxon>
    </lineage>
</organism>
<evidence type="ECO:0000313" key="2">
    <source>
        <dbReference type="EMBL" id="CAL5130074.1"/>
    </source>
</evidence>
<protein>
    <submittedName>
        <fullName evidence="2">Uncharacterized protein</fullName>
    </submittedName>
</protein>
<dbReference type="AlphaFoldDB" id="A0AAV2SYS5"/>
<feature type="signal peptide" evidence="1">
    <location>
        <begin position="1"/>
        <end position="18"/>
    </location>
</feature>
<accession>A0AAV2SYS5</accession>
<comment type="caution">
    <text evidence="2">The sequence shown here is derived from an EMBL/GenBank/DDBJ whole genome shotgun (WGS) entry which is preliminary data.</text>
</comment>
<sequence>MWITYLLPIIVLISRVDSHIRGYERILGPSAIMRQCGEDGQPCLNDINCCPEYECSEHAVCELRKEVQAPRGGSRSACTNDSDCPTGMCCSGSLYERVCSYYCPRPEDHEVVPAGVYYGRGFWNLWARKRRMDVDRLVD</sequence>
<proteinExistence type="predicted"/>
<name>A0AAV2SYS5_CALDB</name>
<gene>
    <name evidence="2" type="ORF">CDAUBV1_LOCUS1513</name>
</gene>
<evidence type="ECO:0000313" key="3">
    <source>
        <dbReference type="Proteomes" id="UP001497525"/>
    </source>
</evidence>
<evidence type="ECO:0000256" key="1">
    <source>
        <dbReference type="SAM" id="SignalP"/>
    </source>
</evidence>
<reference evidence="2" key="1">
    <citation type="submission" date="2024-06" db="EMBL/GenBank/DDBJ databases">
        <authorList>
            <person name="Liu X."/>
            <person name="Lenzi L."/>
            <person name="Haldenby T S."/>
            <person name="Uol C."/>
        </authorList>
    </citation>
    <scope>NUCLEOTIDE SEQUENCE</scope>
</reference>
<dbReference type="Proteomes" id="UP001497525">
    <property type="component" value="Unassembled WGS sequence"/>
</dbReference>
<dbReference type="EMBL" id="CAXLJL010000057">
    <property type="protein sequence ID" value="CAL5130074.1"/>
    <property type="molecule type" value="Genomic_DNA"/>
</dbReference>
<feature type="chain" id="PRO_5043495019" evidence="1">
    <location>
        <begin position="19"/>
        <end position="139"/>
    </location>
</feature>
<keyword evidence="1" id="KW-0732">Signal</keyword>